<dbReference type="AlphaFoldDB" id="A0A1D1VM36"/>
<evidence type="ECO:0000313" key="2">
    <source>
        <dbReference type="Proteomes" id="UP000186922"/>
    </source>
</evidence>
<keyword evidence="2" id="KW-1185">Reference proteome</keyword>
<dbReference type="EMBL" id="BDGG01000005">
    <property type="protein sequence ID" value="GAU99973.1"/>
    <property type="molecule type" value="Genomic_DNA"/>
</dbReference>
<sequence>MEDDSARCAFLRGVAMSQASGEPPDLESCDLKYTPNFITVH</sequence>
<gene>
    <name evidence="1" type="primary">RvY_10902-1</name>
    <name evidence="1" type="synonym">RvY_10902.1</name>
    <name evidence="1" type="ORF">RvY_10902</name>
</gene>
<proteinExistence type="predicted"/>
<reference evidence="1 2" key="1">
    <citation type="journal article" date="2016" name="Nat. Commun.">
        <title>Extremotolerant tardigrade genome and improved radiotolerance of human cultured cells by tardigrade-unique protein.</title>
        <authorList>
            <person name="Hashimoto T."/>
            <person name="Horikawa D.D."/>
            <person name="Saito Y."/>
            <person name="Kuwahara H."/>
            <person name="Kozuka-Hata H."/>
            <person name="Shin-I T."/>
            <person name="Minakuchi Y."/>
            <person name="Ohishi K."/>
            <person name="Motoyama A."/>
            <person name="Aizu T."/>
            <person name="Enomoto A."/>
            <person name="Kondo K."/>
            <person name="Tanaka S."/>
            <person name="Hara Y."/>
            <person name="Koshikawa S."/>
            <person name="Sagara H."/>
            <person name="Miura T."/>
            <person name="Yokobori S."/>
            <person name="Miyagawa K."/>
            <person name="Suzuki Y."/>
            <person name="Kubo T."/>
            <person name="Oyama M."/>
            <person name="Kohara Y."/>
            <person name="Fujiyama A."/>
            <person name="Arakawa K."/>
            <person name="Katayama T."/>
            <person name="Toyoda A."/>
            <person name="Kunieda T."/>
        </authorList>
    </citation>
    <scope>NUCLEOTIDE SEQUENCE [LARGE SCALE GENOMIC DNA]</scope>
    <source>
        <strain evidence="1 2">YOKOZUNA-1</strain>
    </source>
</reference>
<dbReference type="Proteomes" id="UP000186922">
    <property type="component" value="Unassembled WGS sequence"/>
</dbReference>
<protein>
    <submittedName>
        <fullName evidence="1">Uncharacterized protein</fullName>
    </submittedName>
</protein>
<name>A0A1D1VM36_RAMVA</name>
<accession>A0A1D1VM36</accession>
<comment type="caution">
    <text evidence="1">The sequence shown here is derived from an EMBL/GenBank/DDBJ whole genome shotgun (WGS) entry which is preliminary data.</text>
</comment>
<organism evidence="1 2">
    <name type="scientific">Ramazzottius varieornatus</name>
    <name type="common">Water bear</name>
    <name type="synonym">Tardigrade</name>
    <dbReference type="NCBI Taxonomy" id="947166"/>
    <lineage>
        <taxon>Eukaryota</taxon>
        <taxon>Metazoa</taxon>
        <taxon>Ecdysozoa</taxon>
        <taxon>Tardigrada</taxon>
        <taxon>Eutardigrada</taxon>
        <taxon>Parachela</taxon>
        <taxon>Hypsibioidea</taxon>
        <taxon>Ramazzottiidae</taxon>
        <taxon>Ramazzottius</taxon>
    </lineage>
</organism>
<evidence type="ECO:0000313" key="1">
    <source>
        <dbReference type="EMBL" id="GAU99973.1"/>
    </source>
</evidence>